<feature type="region of interest" description="Disordered" evidence="1">
    <location>
        <begin position="1"/>
        <end position="29"/>
    </location>
</feature>
<sequence length="101" mass="11210">MEMGSPLIYSPLLNSSVQQSPPAPMNSLGGGNKWSAFAGSQVGHPLGKTGSWLYKWAGERDRERPLPRRKMAVAGSKLYPKTMVKGQLVNITKPVWRKLFR</sequence>
<reference evidence="2" key="1">
    <citation type="submission" date="2017-07" db="EMBL/GenBank/DDBJ databases">
        <authorList>
            <person name="Mikheyev A."/>
            <person name="Grau M."/>
        </authorList>
    </citation>
    <scope>NUCLEOTIDE SEQUENCE</scope>
    <source>
        <tissue evidence="2">Venom_gland</tissue>
    </source>
</reference>
<name>A0A2D4HV28_MICLE</name>
<protein>
    <submittedName>
        <fullName evidence="2">Uncharacterized protein</fullName>
    </submittedName>
</protein>
<accession>A0A2D4HV28</accession>
<organism evidence="2">
    <name type="scientific">Micrurus lemniscatus lemniscatus</name>
    <dbReference type="NCBI Taxonomy" id="129467"/>
    <lineage>
        <taxon>Eukaryota</taxon>
        <taxon>Metazoa</taxon>
        <taxon>Chordata</taxon>
        <taxon>Craniata</taxon>
        <taxon>Vertebrata</taxon>
        <taxon>Euteleostomi</taxon>
        <taxon>Lepidosauria</taxon>
        <taxon>Squamata</taxon>
        <taxon>Bifurcata</taxon>
        <taxon>Unidentata</taxon>
        <taxon>Episquamata</taxon>
        <taxon>Toxicofera</taxon>
        <taxon>Serpentes</taxon>
        <taxon>Colubroidea</taxon>
        <taxon>Elapidae</taxon>
        <taxon>Elapinae</taxon>
        <taxon>Micrurus</taxon>
    </lineage>
</organism>
<proteinExistence type="predicted"/>
<evidence type="ECO:0000313" key="2">
    <source>
        <dbReference type="EMBL" id="LAA75810.1"/>
    </source>
</evidence>
<reference evidence="2" key="2">
    <citation type="submission" date="2017-11" db="EMBL/GenBank/DDBJ databases">
        <title>Coralsnake Venomics: Analyses of Venom Gland Transcriptomes and Proteomes of Six Brazilian Taxa.</title>
        <authorList>
            <person name="Aird S.D."/>
            <person name="Jorge da Silva N."/>
            <person name="Qiu L."/>
            <person name="Villar-Briones A."/>
            <person name="Aparecida-Saddi V."/>
            <person name="Campos-Telles M.P."/>
            <person name="Grau M."/>
            <person name="Mikheyev A.S."/>
        </authorList>
    </citation>
    <scope>NUCLEOTIDE SEQUENCE</scope>
    <source>
        <tissue evidence="2">Venom_gland</tissue>
    </source>
</reference>
<dbReference type="EMBL" id="IACK01054791">
    <property type="protein sequence ID" value="LAA75810.1"/>
    <property type="molecule type" value="Transcribed_RNA"/>
</dbReference>
<evidence type="ECO:0000256" key="1">
    <source>
        <dbReference type="SAM" id="MobiDB-lite"/>
    </source>
</evidence>
<dbReference type="AlphaFoldDB" id="A0A2D4HV28"/>